<keyword evidence="4 9" id="KW-0349">Heme</keyword>
<proteinExistence type="inferred from homology"/>
<evidence type="ECO:0000313" key="11">
    <source>
        <dbReference type="Proteomes" id="UP000076738"/>
    </source>
</evidence>
<dbReference type="GO" id="GO:0020037">
    <property type="term" value="F:heme binding"/>
    <property type="evidence" value="ECO:0007669"/>
    <property type="project" value="InterPro"/>
</dbReference>
<evidence type="ECO:0000256" key="8">
    <source>
        <dbReference type="ARBA" id="ARBA00023033"/>
    </source>
</evidence>
<dbReference type="InterPro" id="IPR001128">
    <property type="entry name" value="Cyt_P450"/>
</dbReference>
<dbReference type="SUPFAM" id="SSF48264">
    <property type="entry name" value="Cytochrome P450"/>
    <property type="match status" value="1"/>
</dbReference>
<name>A0A167M723_CALVF</name>
<evidence type="ECO:0000313" key="10">
    <source>
        <dbReference type="EMBL" id="KZO96405.1"/>
    </source>
</evidence>
<dbReference type="CDD" id="cd11065">
    <property type="entry name" value="CYP64-like"/>
    <property type="match status" value="1"/>
</dbReference>
<comment type="pathway">
    <text evidence="2">Secondary metabolite biosynthesis.</text>
</comment>
<evidence type="ECO:0000256" key="2">
    <source>
        <dbReference type="ARBA" id="ARBA00005179"/>
    </source>
</evidence>
<dbReference type="PANTHER" id="PTHR46300">
    <property type="entry name" value="P450, PUTATIVE (EUROFUNG)-RELATED-RELATED"/>
    <property type="match status" value="1"/>
</dbReference>
<organism evidence="10 11">
    <name type="scientific">Calocera viscosa (strain TUFC12733)</name>
    <dbReference type="NCBI Taxonomy" id="1330018"/>
    <lineage>
        <taxon>Eukaryota</taxon>
        <taxon>Fungi</taxon>
        <taxon>Dikarya</taxon>
        <taxon>Basidiomycota</taxon>
        <taxon>Agaricomycotina</taxon>
        <taxon>Dacrymycetes</taxon>
        <taxon>Dacrymycetales</taxon>
        <taxon>Dacrymycetaceae</taxon>
        <taxon>Calocera</taxon>
    </lineage>
</organism>
<evidence type="ECO:0000256" key="1">
    <source>
        <dbReference type="ARBA" id="ARBA00001971"/>
    </source>
</evidence>
<dbReference type="InterPro" id="IPR036396">
    <property type="entry name" value="Cyt_P450_sf"/>
</dbReference>
<dbReference type="GO" id="GO:0016705">
    <property type="term" value="F:oxidoreductase activity, acting on paired donors, with incorporation or reduction of molecular oxygen"/>
    <property type="evidence" value="ECO:0007669"/>
    <property type="project" value="InterPro"/>
</dbReference>
<accession>A0A167M723</accession>
<dbReference type="GO" id="GO:0005506">
    <property type="term" value="F:iron ion binding"/>
    <property type="evidence" value="ECO:0007669"/>
    <property type="project" value="InterPro"/>
</dbReference>
<dbReference type="AlphaFoldDB" id="A0A167M723"/>
<dbReference type="PANTHER" id="PTHR46300:SF7">
    <property type="entry name" value="P450, PUTATIVE (EUROFUNG)-RELATED"/>
    <property type="match status" value="1"/>
</dbReference>
<comment type="similarity">
    <text evidence="3">Belongs to the cytochrome P450 family.</text>
</comment>
<evidence type="ECO:0000256" key="5">
    <source>
        <dbReference type="ARBA" id="ARBA00022723"/>
    </source>
</evidence>
<feature type="binding site" description="axial binding residue" evidence="9">
    <location>
        <position position="433"/>
    </location>
    <ligand>
        <name>heme</name>
        <dbReference type="ChEBI" id="CHEBI:30413"/>
    </ligand>
    <ligandPart>
        <name>Fe</name>
        <dbReference type="ChEBI" id="CHEBI:18248"/>
    </ligandPart>
</feature>
<keyword evidence="5 9" id="KW-0479">Metal-binding</keyword>
<dbReference type="InterPro" id="IPR002401">
    <property type="entry name" value="Cyt_P450_E_grp-I"/>
</dbReference>
<dbReference type="STRING" id="1330018.A0A167M723"/>
<dbReference type="PRINTS" id="PR00385">
    <property type="entry name" value="P450"/>
</dbReference>
<dbReference type="Proteomes" id="UP000076738">
    <property type="component" value="Unassembled WGS sequence"/>
</dbReference>
<dbReference type="EMBL" id="KV417284">
    <property type="protein sequence ID" value="KZO96405.1"/>
    <property type="molecule type" value="Genomic_DNA"/>
</dbReference>
<sequence>MLSVVQFITAALVGSVALYAFSRPRNKLPPGPPGLPLLGNVLQLPATQLFLKLDEWAKVYGDLYTINVAGKKIVVLSSATSSADLLDRKSGVTSGRPRFIMAGEILCRNLLYMFMPYGEQLRRLRHITHEGFNVRACEAYYPFQEQEAANLVRSILADSGDLAKKLKHAAAAATWRSLYSGPSLTPEDEEKVRRVDDAGETVLGASMPMAFLVDVIPIMKRLPNWAASWKAWGEKWFWDTDKFFHGLLEEGKQRKNGVDHVGFIASTAPSFQKFEVTEQEAAWTAGGLFIAGVETSGATLYYFVQAMLLYPEIARTAQRYIDHVVGNRPPTFKDRDQLPYIVAVMKETMRWRPVAALGVPHVADADLEYRGYVIPKGTQLIGNVWSIAHDAAFFPEPEKYDPSRFIDSNGKVKKPFPDYHDDIVAYGAGRRMCPGRNFANNMMFMDIAYMLWAFDFALAKDEHGEELIPDEHKFEDHGLVIHAATFPGVLKPRRNDLGELLPVA</sequence>
<keyword evidence="11" id="KW-1185">Reference proteome</keyword>
<evidence type="ECO:0000256" key="4">
    <source>
        <dbReference type="ARBA" id="ARBA00022617"/>
    </source>
</evidence>
<dbReference type="InterPro" id="IPR050364">
    <property type="entry name" value="Cytochrome_P450_fung"/>
</dbReference>
<dbReference type="OrthoDB" id="2789670at2759"/>
<dbReference type="PRINTS" id="PR00463">
    <property type="entry name" value="EP450I"/>
</dbReference>
<dbReference type="Gene3D" id="1.10.630.10">
    <property type="entry name" value="Cytochrome P450"/>
    <property type="match status" value="1"/>
</dbReference>
<evidence type="ECO:0000256" key="9">
    <source>
        <dbReference type="PIRSR" id="PIRSR602401-1"/>
    </source>
</evidence>
<comment type="cofactor">
    <cofactor evidence="1 9">
        <name>heme</name>
        <dbReference type="ChEBI" id="CHEBI:30413"/>
    </cofactor>
</comment>
<dbReference type="GO" id="GO:0004497">
    <property type="term" value="F:monooxygenase activity"/>
    <property type="evidence" value="ECO:0007669"/>
    <property type="project" value="UniProtKB-KW"/>
</dbReference>
<gene>
    <name evidence="10" type="ORF">CALVIDRAFT_598356</name>
</gene>
<reference evidence="10 11" key="1">
    <citation type="journal article" date="2016" name="Mol. Biol. Evol.">
        <title>Comparative Genomics of Early-Diverging Mushroom-Forming Fungi Provides Insights into the Origins of Lignocellulose Decay Capabilities.</title>
        <authorList>
            <person name="Nagy L.G."/>
            <person name="Riley R."/>
            <person name="Tritt A."/>
            <person name="Adam C."/>
            <person name="Daum C."/>
            <person name="Floudas D."/>
            <person name="Sun H."/>
            <person name="Yadav J.S."/>
            <person name="Pangilinan J."/>
            <person name="Larsson K.H."/>
            <person name="Matsuura K."/>
            <person name="Barry K."/>
            <person name="Labutti K."/>
            <person name="Kuo R."/>
            <person name="Ohm R.A."/>
            <person name="Bhattacharya S.S."/>
            <person name="Shirouzu T."/>
            <person name="Yoshinaga Y."/>
            <person name="Martin F.M."/>
            <person name="Grigoriev I.V."/>
            <person name="Hibbett D.S."/>
        </authorList>
    </citation>
    <scope>NUCLEOTIDE SEQUENCE [LARGE SCALE GENOMIC DNA]</scope>
    <source>
        <strain evidence="10 11">TUFC12733</strain>
    </source>
</reference>
<protein>
    <submittedName>
        <fullName evidence="10">Cytochrome P450</fullName>
    </submittedName>
</protein>
<evidence type="ECO:0000256" key="6">
    <source>
        <dbReference type="ARBA" id="ARBA00023002"/>
    </source>
</evidence>
<dbReference type="Pfam" id="PF00067">
    <property type="entry name" value="p450"/>
    <property type="match status" value="1"/>
</dbReference>
<keyword evidence="7 9" id="KW-0408">Iron</keyword>
<evidence type="ECO:0000256" key="3">
    <source>
        <dbReference type="ARBA" id="ARBA00010617"/>
    </source>
</evidence>
<evidence type="ECO:0000256" key="7">
    <source>
        <dbReference type="ARBA" id="ARBA00023004"/>
    </source>
</evidence>
<keyword evidence="8" id="KW-0503">Monooxygenase</keyword>
<keyword evidence="6" id="KW-0560">Oxidoreductase</keyword>